<evidence type="ECO:0000313" key="1">
    <source>
        <dbReference type="EMBL" id="MCI54696.1"/>
    </source>
</evidence>
<sequence length="29" mass="3230">MPNSTETRPVKVMTKLKLKRCATRLQAAG</sequence>
<evidence type="ECO:0000313" key="2">
    <source>
        <dbReference type="Proteomes" id="UP000265520"/>
    </source>
</evidence>
<accession>A0A392T3G3</accession>
<proteinExistence type="predicted"/>
<dbReference type="Proteomes" id="UP000265520">
    <property type="component" value="Unassembled WGS sequence"/>
</dbReference>
<protein>
    <submittedName>
        <fullName evidence="1">Uncharacterized protein</fullName>
    </submittedName>
</protein>
<reference evidence="1 2" key="1">
    <citation type="journal article" date="2018" name="Front. Plant Sci.">
        <title>Red Clover (Trifolium pratense) and Zigzag Clover (T. medium) - A Picture of Genomic Similarities and Differences.</title>
        <authorList>
            <person name="Dluhosova J."/>
            <person name="Istvanek J."/>
            <person name="Nedelnik J."/>
            <person name="Repkova J."/>
        </authorList>
    </citation>
    <scope>NUCLEOTIDE SEQUENCE [LARGE SCALE GENOMIC DNA]</scope>
    <source>
        <strain evidence="2">cv. 10/8</strain>
        <tissue evidence="1">Leaf</tissue>
    </source>
</reference>
<comment type="caution">
    <text evidence="1">The sequence shown here is derived from an EMBL/GenBank/DDBJ whole genome shotgun (WGS) entry which is preliminary data.</text>
</comment>
<dbReference type="AlphaFoldDB" id="A0A392T3G3"/>
<organism evidence="1 2">
    <name type="scientific">Trifolium medium</name>
    <dbReference type="NCBI Taxonomy" id="97028"/>
    <lineage>
        <taxon>Eukaryota</taxon>
        <taxon>Viridiplantae</taxon>
        <taxon>Streptophyta</taxon>
        <taxon>Embryophyta</taxon>
        <taxon>Tracheophyta</taxon>
        <taxon>Spermatophyta</taxon>
        <taxon>Magnoliopsida</taxon>
        <taxon>eudicotyledons</taxon>
        <taxon>Gunneridae</taxon>
        <taxon>Pentapetalae</taxon>
        <taxon>rosids</taxon>
        <taxon>fabids</taxon>
        <taxon>Fabales</taxon>
        <taxon>Fabaceae</taxon>
        <taxon>Papilionoideae</taxon>
        <taxon>50 kb inversion clade</taxon>
        <taxon>NPAAA clade</taxon>
        <taxon>Hologalegina</taxon>
        <taxon>IRL clade</taxon>
        <taxon>Trifolieae</taxon>
        <taxon>Trifolium</taxon>
    </lineage>
</organism>
<keyword evidence="2" id="KW-1185">Reference proteome</keyword>
<feature type="non-terminal residue" evidence="1">
    <location>
        <position position="29"/>
    </location>
</feature>
<dbReference type="EMBL" id="LXQA010483438">
    <property type="protein sequence ID" value="MCI54696.1"/>
    <property type="molecule type" value="Genomic_DNA"/>
</dbReference>
<name>A0A392T3G3_9FABA</name>